<dbReference type="Proteomes" id="UP001239111">
    <property type="component" value="Chromosome 1"/>
</dbReference>
<proteinExistence type="predicted"/>
<protein>
    <submittedName>
        <fullName evidence="1">Uncharacterized protein</fullName>
    </submittedName>
</protein>
<sequence>MQRSSANCQLSSIDFQIRSEFCLSSGSDMFVGSVDLQQNTIWFTNVPYIETQFIDSIHENLVTFHRAIELHPRNAVYYCNRAAVYSKLGDHRSAIRDCQTALHFDPQYSKAYGRLGLAHSSLEEYGKAKEYYEKAIQLEPANESLKNNLQIVDEKLNQQATTPVGTSHIPSFSANPPHIDFTSMLRNPVLLNMAKQMLSDPSMQNMMSTLMSGALERDDGMDSLLEA</sequence>
<evidence type="ECO:0000313" key="2">
    <source>
        <dbReference type="Proteomes" id="UP001239111"/>
    </source>
</evidence>
<name>A0ACC2PS20_9HYME</name>
<comment type="caution">
    <text evidence="1">The sequence shown here is derived from an EMBL/GenBank/DDBJ whole genome shotgun (WGS) entry which is preliminary data.</text>
</comment>
<accession>A0ACC2PS20</accession>
<gene>
    <name evidence="1" type="ORF">QAD02_021701</name>
</gene>
<organism evidence="1 2">
    <name type="scientific">Eretmocerus hayati</name>
    <dbReference type="NCBI Taxonomy" id="131215"/>
    <lineage>
        <taxon>Eukaryota</taxon>
        <taxon>Metazoa</taxon>
        <taxon>Ecdysozoa</taxon>
        <taxon>Arthropoda</taxon>
        <taxon>Hexapoda</taxon>
        <taxon>Insecta</taxon>
        <taxon>Pterygota</taxon>
        <taxon>Neoptera</taxon>
        <taxon>Endopterygota</taxon>
        <taxon>Hymenoptera</taxon>
        <taxon>Apocrita</taxon>
        <taxon>Proctotrupomorpha</taxon>
        <taxon>Chalcidoidea</taxon>
        <taxon>Aphelinidae</taxon>
        <taxon>Aphelininae</taxon>
        <taxon>Eretmocerus</taxon>
    </lineage>
</organism>
<reference evidence="1" key="1">
    <citation type="submission" date="2023-04" db="EMBL/GenBank/DDBJ databases">
        <title>A chromosome-level genome assembly of the parasitoid wasp Eretmocerus hayati.</title>
        <authorList>
            <person name="Zhong Y."/>
            <person name="Liu S."/>
            <person name="Liu Y."/>
        </authorList>
    </citation>
    <scope>NUCLEOTIDE SEQUENCE</scope>
    <source>
        <strain evidence="1">ZJU_SS_LIU_2023</strain>
    </source>
</reference>
<dbReference type="EMBL" id="CM056741">
    <property type="protein sequence ID" value="KAJ8685908.1"/>
    <property type="molecule type" value="Genomic_DNA"/>
</dbReference>
<keyword evidence="2" id="KW-1185">Reference proteome</keyword>
<evidence type="ECO:0000313" key="1">
    <source>
        <dbReference type="EMBL" id="KAJ8685908.1"/>
    </source>
</evidence>